<feature type="transmembrane region" description="Helical" evidence="8">
    <location>
        <begin position="224"/>
        <end position="242"/>
    </location>
</feature>
<feature type="transmembrane region" description="Helical" evidence="8">
    <location>
        <begin position="351"/>
        <end position="372"/>
    </location>
</feature>
<dbReference type="Pfam" id="PF07690">
    <property type="entry name" value="MFS_1"/>
    <property type="match status" value="1"/>
</dbReference>
<feature type="transmembrane region" description="Helical" evidence="8">
    <location>
        <begin position="418"/>
        <end position="438"/>
    </location>
</feature>
<feature type="transmembrane region" description="Helical" evidence="8">
    <location>
        <begin position="323"/>
        <end position="344"/>
    </location>
</feature>
<dbReference type="NCBIfam" id="TIGR00711">
    <property type="entry name" value="efflux_EmrB"/>
    <property type="match status" value="1"/>
</dbReference>
<protein>
    <recommendedName>
        <fullName evidence="9">Major facilitator superfamily (MFS) profile domain-containing protein</fullName>
    </recommendedName>
</protein>
<dbReference type="PANTHER" id="PTHR42718">
    <property type="entry name" value="MAJOR FACILITATOR SUPERFAMILY MULTIDRUG TRANSPORTER MFSC"/>
    <property type="match status" value="1"/>
</dbReference>
<feature type="transmembrane region" description="Helical" evidence="8">
    <location>
        <begin position="98"/>
        <end position="117"/>
    </location>
</feature>
<dbReference type="PANTHER" id="PTHR42718:SF46">
    <property type="entry name" value="BLR6921 PROTEIN"/>
    <property type="match status" value="1"/>
</dbReference>
<feature type="transmembrane region" description="Helical" evidence="8">
    <location>
        <begin position="161"/>
        <end position="181"/>
    </location>
</feature>
<feature type="transmembrane region" description="Helical" evidence="8">
    <location>
        <begin position="31"/>
        <end position="51"/>
    </location>
</feature>
<evidence type="ECO:0000256" key="7">
    <source>
        <dbReference type="SAM" id="MobiDB-lite"/>
    </source>
</evidence>
<dbReference type="PROSITE" id="PS50850">
    <property type="entry name" value="MFS"/>
    <property type="match status" value="1"/>
</dbReference>
<accession>A0A7Z7HP66</accession>
<feature type="transmembrane region" description="Helical" evidence="8">
    <location>
        <begin position="187"/>
        <end position="204"/>
    </location>
</feature>
<evidence type="ECO:0000256" key="6">
    <source>
        <dbReference type="ARBA" id="ARBA00023136"/>
    </source>
</evidence>
<organism evidence="10 11">
    <name type="scientific">Sterolibacterium denitrificans</name>
    <dbReference type="NCBI Taxonomy" id="157592"/>
    <lineage>
        <taxon>Bacteria</taxon>
        <taxon>Pseudomonadati</taxon>
        <taxon>Pseudomonadota</taxon>
        <taxon>Betaproteobacteria</taxon>
        <taxon>Nitrosomonadales</taxon>
        <taxon>Sterolibacteriaceae</taxon>
        <taxon>Sterolibacterium</taxon>
    </lineage>
</organism>
<keyword evidence="5 8" id="KW-1133">Transmembrane helix</keyword>
<evidence type="ECO:0000313" key="11">
    <source>
        <dbReference type="Proteomes" id="UP000242886"/>
    </source>
</evidence>
<feature type="region of interest" description="Disordered" evidence="7">
    <location>
        <begin position="1"/>
        <end position="26"/>
    </location>
</feature>
<dbReference type="Gene3D" id="1.20.1250.20">
    <property type="entry name" value="MFS general substrate transporter like domains"/>
    <property type="match status" value="1"/>
</dbReference>
<proteinExistence type="predicted"/>
<dbReference type="Gene3D" id="1.20.1720.10">
    <property type="entry name" value="Multidrug resistance protein D"/>
    <property type="match status" value="1"/>
</dbReference>
<dbReference type="SUPFAM" id="SSF103473">
    <property type="entry name" value="MFS general substrate transporter"/>
    <property type="match status" value="1"/>
</dbReference>
<keyword evidence="2" id="KW-0813">Transport</keyword>
<dbReference type="GO" id="GO:0022857">
    <property type="term" value="F:transmembrane transporter activity"/>
    <property type="evidence" value="ECO:0007669"/>
    <property type="project" value="InterPro"/>
</dbReference>
<evidence type="ECO:0000256" key="8">
    <source>
        <dbReference type="SAM" id="Phobius"/>
    </source>
</evidence>
<evidence type="ECO:0000256" key="3">
    <source>
        <dbReference type="ARBA" id="ARBA00022475"/>
    </source>
</evidence>
<dbReference type="InterPro" id="IPR004638">
    <property type="entry name" value="EmrB-like"/>
</dbReference>
<dbReference type="InterPro" id="IPR020846">
    <property type="entry name" value="MFS_dom"/>
</dbReference>
<name>A0A7Z7HP66_9PROT</name>
<dbReference type="Proteomes" id="UP000242886">
    <property type="component" value="Chromosome SDENCHOL"/>
</dbReference>
<keyword evidence="3" id="KW-1003">Cell membrane</keyword>
<keyword evidence="6 8" id="KW-0472">Membrane</keyword>
<gene>
    <name evidence="10" type="ORF">SDENCHOL_10526</name>
</gene>
<keyword evidence="4 8" id="KW-0812">Transmembrane</keyword>
<feature type="transmembrane region" description="Helical" evidence="8">
    <location>
        <begin position="129"/>
        <end position="149"/>
    </location>
</feature>
<sequence>MPASRYTARSMSQTVTPPPGPPQTDSERHKWYVMAVIALGTIGAVILSTSFNVAVPALMQHFHVGNDEVQLAVTTFMVTSTIAMLPTPWLIQRFGLRASFLGAVALLTVSSLAGSFSPSFNLLLLARSVQGICAGILYPLGTFAVMSLFPPSRQGRASGLLGFSIVLAPAVSPALGGVIIDHYGWEAVFYISIPFCLIALFGGWRHMPVHDAARHQDFDWSGMLLLSTMTLAFLGTITHFQGSGEGDLLLYGELLLAIGTLAGFLYHAKHSPRALVGIEIFRRPTLVMGLAISSIYGFGIYGSTYLIPLYLQTIMGLSATHAGAILVPGGIGLALSLPLAGWLADRTSPRFVVLGGLIMLALSFAGMALVAARGAYDFFIELTLLGRVGSGLIIASLNQAAMQGLHGPLLAQSAMFIGYVRQLGGVLGVAAVAVYIAWRSIELGGSSMESHAHVFAEAFLISTVIFSLAAFTAWRMRPNRDNDTAV</sequence>
<evidence type="ECO:0000313" key="10">
    <source>
        <dbReference type="EMBL" id="SMB22264.1"/>
    </source>
</evidence>
<reference evidence="10" key="1">
    <citation type="submission" date="2017-03" db="EMBL/GenBank/DDBJ databases">
        <authorList>
            <consortium name="AG Boll"/>
        </authorList>
    </citation>
    <scope>NUCLEOTIDE SEQUENCE [LARGE SCALE GENOMIC DNA]</scope>
    <source>
        <strain evidence="10">Chol</strain>
    </source>
</reference>
<dbReference type="EMBL" id="LT837803">
    <property type="protein sequence ID" value="SMB22264.1"/>
    <property type="molecule type" value="Genomic_DNA"/>
</dbReference>
<evidence type="ECO:0000256" key="2">
    <source>
        <dbReference type="ARBA" id="ARBA00022448"/>
    </source>
</evidence>
<dbReference type="InterPro" id="IPR036259">
    <property type="entry name" value="MFS_trans_sf"/>
</dbReference>
<evidence type="ECO:0000256" key="1">
    <source>
        <dbReference type="ARBA" id="ARBA00004651"/>
    </source>
</evidence>
<feature type="transmembrane region" description="Helical" evidence="8">
    <location>
        <begin position="286"/>
        <end position="311"/>
    </location>
</feature>
<comment type="subcellular location">
    <subcellularLocation>
        <location evidence="1">Cell membrane</location>
        <topology evidence="1">Multi-pass membrane protein</topology>
    </subcellularLocation>
</comment>
<feature type="transmembrane region" description="Helical" evidence="8">
    <location>
        <begin position="248"/>
        <end position="266"/>
    </location>
</feature>
<feature type="transmembrane region" description="Helical" evidence="8">
    <location>
        <begin position="450"/>
        <end position="471"/>
    </location>
</feature>
<feature type="transmembrane region" description="Helical" evidence="8">
    <location>
        <begin position="71"/>
        <end position="91"/>
    </location>
</feature>
<dbReference type="InterPro" id="IPR011701">
    <property type="entry name" value="MFS"/>
</dbReference>
<dbReference type="AlphaFoldDB" id="A0A7Z7HP66"/>
<evidence type="ECO:0000256" key="5">
    <source>
        <dbReference type="ARBA" id="ARBA00022989"/>
    </source>
</evidence>
<evidence type="ECO:0000259" key="9">
    <source>
        <dbReference type="PROSITE" id="PS50850"/>
    </source>
</evidence>
<keyword evidence="11" id="KW-1185">Reference proteome</keyword>
<evidence type="ECO:0000256" key="4">
    <source>
        <dbReference type="ARBA" id="ARBA00022692"/>
    </source>
</evidence>
<dbReference type="GO" id="GO:0005886">
    <property type="term" value="C:plasma membrane"/>
    <property type="evidence" value="ECO:0007669"/>
    <property type="project" value="UniProtKB-SubCell"/>
</dbReference>
<feature type="domain" description="Major facilitator superfamily (MFS) profile" evidence="9">
    <location>
        <begin position="33"/>
        <end position="481"/>
    </location>
</feature>